<name>A0A1I7Z3E9_9BILA</name>
<dbReference type="Proteomes" id="UP000095287">
    <property type="component" value="Unplaced"/>
</dbReference>
<feature type="region of interest" description="Disordered" evidence="1">
    <location>
        <begin position="1"/>
        <end position="69"/>
    </location>
</feature>
<accession>A0A1I7Z3E9</accession>
<keyword evidence="2" id="KW-1185">Reference proteome</keyword>
<protein>
    <submittedName>
        <fullName evidence="3">Uncharacterized protein</fullName>
    </submittedName>
</protein>
<organism evidence="2 3">
    <name type="scientific">Steinernema glaseri</name>
    <dbReference type="NCBI Taxonomy" id="37863"/>
    <lineage>
        <taxon>Eukaryota</taxon>
        <taxon>Metazoa</taxon>
        <taxon>Ecdysozoa</taxon>
        <taxon>Nematoda</taxon>
        <taxon>Chromadorea</taxon>
        <taxon>Rhabditida</taxon>
        <taxon>Tylenchina</taxon>
        <taxon>Panagrolaimomorpha</taxon>
        <taxon>Strongyloidoidea</taxon>
        <taxon>Steinernematidae</taxon>
        <taxon>Steinernema</taxon>
    </lineage>
</organism>
<evidence type="ECO:0000256" key="1">
    <source>
        <dbReference type="SAM" id="MobiDB-lite"/>
    </source>
</evidence>
<evidence type="ECO:0000313" key="2">
    <source>
        <dbReference type="Proteomes" id="UP000095287"/>
    </source>
</evidence>
<dbReference type="WBParaSite" id="L893_g22448.t1">
    <property type="protein sequence ID" value="L893_g22448.t1"/>
    <property type="gene ID" value="L893_g22448"/>
</dbReference>
<feature type="compositionally biased region" description="Basic and acidic residues" evidence="1">
    <location>
        <begin position="14"/>
        <end position="28"/>
    </location>
</feature>
<proteinExistence type="predicted"/>
<sequence length="69" mass="7572">MSSEKRSKIINQDKAPERTEITASDRVKKAPTSPEAPDGCHAALRLRPQPAQSRVGPTISGPRRRLPDL</sequence>
<evidence type="ECO:0000313" key="3">
    <source>
        <dbReference type="WBParaSite" id="L893_g22448.t1"/>
    </source>
</evidence>
<dbReference type="AlphaFoldDB" id="A0A1I7Z3E9"/>
<reference evidence="3" key="1">
    <citation type="submission" date="2016-11" db="UniProtKB">
        <authorList>
            <consortium name="WormBaseParasite"/>
        </authorList>
    </citation>
    <scope>IDENTIFICATION</scope>
</reference>